<dbReference type="RefSeq" id="WP_154670821.1">
    <property type="nucleotide sequence ID" value="NZ_CP025066.1"/>
</dbReference>
<feature type="compositionally biased region" description="Basic and acidic residues" evidence="1">
    <location>
        <begin position="49"/>
        <end position="58"/>
    </location>
</feature>
<evidence type="ECO:0008006" key="4">
    <source>
        <dbReference type="Google" id="ProtNLM"/>
    </source>
</evidence>
<dbReference type="OrthoDB" id="338670at2157"/>
<gene>
    <name evidence="2" type="ORF">AArcSl_2698</name>
</gene>
<feature type="region of interest" description="Disordered" evidence="1">
    <location>
        <begin position="36"/>
        <end position="58"/>
    </location>
</feature>
<protein>
    <recommendedName>
        <fullName evidence="4">Small CPxCG-related zinc finger protein</fullName>
    </recommendedName>
</protein>
<keyword evidence="3" id="KW-1185">Reference proteome</keyword>
<evidence type="ECO:0000313" key="2">
    <source>
        <dbReference type="EMBL" id="AUX10316.1"/>
    </source>
</evidence>
<dbReference type="EMBL" id="CP025066">
    <property type="protein sequence ID" value="AUX10316.1"/>
    <property type="molecule type" value="Genomic_DNA"/>
</dbReference>
<accession>A0A343TMJ4</accession>
<evidence type="ECO:0000256" key="1">
    <source>
        <dbReference type="SAM" id="MobiDB-lite"/>
    </source>
</evidence>
<proteinExistence type="predicted"/>
<evidence type="ECO:0000313" key="3">
    <source>
        <dbReference type="Proteomes" id="UP000263012"/>
    </source>
</evidence>
<sequence length="58" mass="6191">MGFVWEASLRCGNCNAAFKGRPIEYDDLGYPICPACGESHGPTSPGGTRRRESSTGQV</sequence>
<dbReference type="GeneID" id="42486281"/>
<organism evidence="2 3">
    <name type="scientific">Halalkaliarchaeum desulfuricum</name>
    <dbReference type="NCBI Taxonomy" id="2055893"/>
    <lineage>
        <taxon>Archaea</taxon>
        <taxon>Methanobacteriati</taxon>
        <taxon>Methanobacteriota</taxon>
        <taxon>Stenosarchaea group</taxon>
        <taxon>Halobacteria</taxon>
        <taxon>Halobacteriales</taxon>
        <taxon>Haloferacaceae</taxon>
        <taxon>Halalkaliarchaeum</taxon>
    </lineage>
</organism>
<dbReference type="KEGG" id="hdf:AArcSl_2698"/>
<name>A0A343TMJ4_9EURY</name>
<dbReference type="Proteomes" id="UP000263012">
    <property type="component" value="Chromosome"/>
</dbReference>
<dbReference type="AlphaFoldDB" id="A0A343TMJ4"/>
<reference evidence="3" key="1">
    <citation type="submission" date="2017-11" db="EMBL/GenBank/DDBJ databases">
        <title>Phenotypic and genomic properties of facultatively anaerobic sulfur-reducing natronoarchaea from hypersaline soda lakes.</title>
        <authorList>
            <person name="Sorokin D.Y."/>
            <person name="Kublanov I.V."/>
            <person name="Roman P."/>
            <person name="Sinninghe Damste J.S."/>
            <person name="Golyshin P.N."/>
            <person name="Rojo D."/>
            <person name="Ciordia S."/>
            <person name="Mena M.D.C."/>
            <person name="Ferrer M."/>
            <person name="Messina E."/>
            <person name="Smedile F."/>
            <person name="La Spada G."/>
            <person name="La Cono V."/>
            <person name="Yakimov M.M."/>
        </authorList>
    </citation>
    <scope>NUCLEOTIDE SEQUENCE [LARGE SCALE GENOMIC DNA]</scope>
    <source>
        <strain evidence="3">AArc-Sl</strain>
    </source>
</reference>